<dbReference type="PROSITE" id="PS51470">
    <property type="entry name" value="FG_GAP"/>
    <property type="match status" value="2"/>
</dbReference>
<dbReference type="Gene3D" id="2.130.10.10">
    <property type="entry name" value="YVTN repeat-like/Quinoprotein amine dehydrogenase"/>
    <property type="match status" value="1"/>
</dbReference>
<dbReference type="InterPro" id="IPR013519">
    <property type="entry name" value="Int_alpha_beta-p"/>
</dbReference>
<dbReference type="RefSeq" id="WP_226586898.1">
    <property type="nucleotide sequence ID" value="NZ_BLAY01000100.1"/>
</dbReference>
<comment type="caution">
    <text evidence="4">The sequence shown here is derived from an EMBL/GenBank/DDBJ whole genome shotgun (WGS) entry which is preliminary data.</text>
</comment>
<dbReference type="Pfam" id="PF14312">
    <property type="entry name" value="FG-GAP_2"/>
    <property type="match status" value="5"/>
</dbReference>
<dbReference type="InterPro" id="IPR011043">
    <property type="entry name" value="Gal_Oxase/kelch_b-propeller"/>
</dbReference>
<evidence type="ECO:0000256" key="1">
    <source>
        <dbReference type="ARBA" id="ARBA00022729"/>
    </source>
</evidence>
<dbReference type="AlphaFoldDB" id="A0AAV3WK30"/>
<dbReference type="InterPro" id="IPR015943">
    <property type="entry name" value="WD40/YVTN_repeat-like_dom_sf"/>
</dbReference>
<keyword evidence="3" id="KW-0325">Glycoprotein</keyword>
<dbReference type="InterPro" id="IPR028994">
    <property type="entry name" value="Integrin_alpha_N"/>
</dbReference>
<keyword evidence="2" id="KW-0677">Repeat</keyword>
<dbReference type="EMBL" id="BLAY01000100">
    <property type="protein sequence ID" value="GET40779.1"/>
    <property type="molecule type" value="Genomic_DNA"/>
</dbReference>
<dbReference type="Proteomes" id="UP001050975">
    <property type="component" value="Unassembled WGS sequence"/>
</dbReference>
<keyword evidence="1" id="KW-0732">Signal</keyword>
<dbReference type="SUPFAM" id="SSF50965">
    <property type="entry name" value="Galactose oxidase, central domain"/>
    <property type="match status" value="1"/>
</dbReference>
<dbReference type="InterPro" id="IPR013517">
    <property type="entry name" value="FG-GAP"/>
</dbReference>
<evidence type="ECO:0000256" key="2">
    <source>
        <dbReference type="ARBA" id="ARBA00022737"/>
    </source>
</evidence>
<evidence type="ECO:0000313" key="5">
    <source>
        <dbReference type="Proteomes" id="UP001050975"/>
    </source>
</evidence>
<organism evidence="4 5">
    <name type="scientific">Microseira wollei NIES-4236</name>
    <dbReference type="NCBI Taxonomy" id="2530354"/>
    <lineage>
        <taxon>Bacteria</taxon>
        <taxon>Bacillati</taxon>
        <taxon>Cyanobacteriota</taxon>
        <taxon>Cyanophyceae</taxon>
        <taxon>Oscillatoriophycideae</taxon>
        <taxon>Aerosakkonematales</taxon>
        <taxon>Aerosakkonemataceae</taxon>
        <taxon>Microseira</taxon>
    </lineage>
</organism>
<dbReference type="Gene3D" id="2.130.10.130">
    <property type="entry name" value="Integrin alpha, N-terminal"/>
    <property type="match status" value="1"/>
</dbReference>
<proteinExistence type="predicted"/>
<protein>
    <recommendedName>
        <fullName evidence="6">Hemolysin-type calcium-binding region</fullName>
    </recommendedName>
</protein>
<reference evidence="4" key="1">
    <citation type="submission" date="2019-10" db="EMBL/GenBank/DDBJ databases">
        <title>Draft genome sequece of Microseira wollei NIES-4236.</title>
        <authorList>
            <person name="Yamaguchi H."/>
            <person name="Suzuki S."/>
            <person name="Kawachi M."/>
        </authorList>
    </citation>
    <scope>NUCLEOTIDE SEQUENCE</scope>
    <source>
        <strain evidence="4">NIES-4236</strain>
    </source>
</reference>
<evidence type="ECO:0000256" key="3">
    <source>
        <dbReference type="ARBA" id="ARBA00023180"/>
    </source>
</evidence>
<keyword evidence="5" id="KW-1185">Reference proteome</keyword>
<dbReference type="PANTHER" id="PTHR36220">
    <property type="entry name" value="UNNAMED PRODUCT"/>
    <property type="match status" value="1"/>
</dbReference>
<sequence>MKANLFDAAYYRAVNPDLVAAGLKTDRQLFAHFKNFGINQGRAFSPFVNLKYYRESNPDLIAAGLKTNFQLYEHLQKTGLAEGRRFSPWVDLDFYLAANPDLERAFKGDRIQAFEHLQQFGLAEGRHFSPWVDVDFYLAANPDLNARLKGDRAKAFEHLQRFGLGEGRRFSPVVDLDFYLGDNPDLLQAFGSDRQRSFEHLQTIGIDEGRRFSLTFEPTYYRQVNPDLAAANLNNRQLLQHFQLYGLDEGRSASEFFDLPFYRKINPDLVAAGLNNRELFQHFVLTRQTEPQRWPFDGFSAVAYLDVNPDVKQAVERGSVSSAFEHYFNSGAAEGRPIRIIPNPEPDGIIGGRKMSGRGYDWFGTSVAMLGNNILVGSPGNDTRSYQYYKEQFQNFYSPDFDLSGFDAGAAYLFNGTTGTLLQTFQNPDPTRGYFGSKVATAGNNVLIGGAEAVYLFDSVTGNHLQTFLSPTRVEYDRFGSSMTAAGNSVLIGAPSKNTSAYSAGAAYLFDSVTGNLLQTFNNPTPAPEDYFGSSVAAVGNNVLIAAPGDDAGANDAGVAYLFDGVTGNLLQTFNNPTAAENDRFGTAVAMVGNKVLMAAPGDDAGANDAGVAYLFDGVTGNLLQTFNNPTAAEGDYFGSSVAAAGNKVLIAAPGDDTAGFHAGAAYLFDATTGALLQTLTLQNPTGYNFGSSLALIGNHAAIGASYETVGGFYGAGAVYLF</sequence>
<dbReference type="SMART" id="SM00191">
    <property type="entry name" value="Int_alpha"/>
    <property type="match status" value="5"/>
</dbReference>
<evidence type="ECO:0008006" key="6">
    <source>
        <dbReference type="Google" id="ProtNLM"/>
    </source>
</evidence>
<evidence type="ECO:0000313" key="4">
    <source>
        <dbReference type="EMBL" id="GET40779.1"/>
    </source>
</evidence>
<accession>A0AAV3WK30</accession>
<gene>
    <name evidence="4" type="ORF">MiSe_55900</name>
</gene>
<name>A0AAV3WK30_9CYAN</name>
<dbReference type="PANTHER" id="PTHR36220:SF1">
    <property type="entry name" value="GAMMA TUBULIN COMPLEX COMPONENT C-TERMINAL DOMAIN-CONTAINING PROTEIN"/>
    <property type="match status" value="1"/>
</dbReference>